<keyword evidence="1 6" id="KW-0575">Peroxidase</keyword>
<dbReference type="InterPro" id="IPR002065">
    <property type="entry name" value="TPX"/>
</dbReference>
<dbReference type="AlphaFoldDB" id="A0A917LW27"/>
<dbReference type="PANTHER" id="PTHR43110:SF1">
    <property type="entry name" value="THIOL PEROXIDASE"/>
    <property type="match status" value="1"/>
</dbReference>
<proteinExistence type="inferred from homology"/>
<evidence type="ECO:0000313" key="9">
    <source>
        <dbReference type="Proteomes" id="UP000622860"/>
    </source>
</evidence>
<accession>A0A917LW27</accession>
<evidence type="ECO:0000259" key="7">
    <source>
        <dbReference type="PROSITE" id="PS51352"/>
    </source>
</evidence>
<evidence type="ECO:0000256" key="5">
    <source>
        <dbReference type="ARBA" id="ARBA00023284"/>
    </source>
</evidence>
<dbReference type="Proteomes" id="UP000622860">
    <property type="component" value="Unassembled WGS sequence"/>
</dbReference>
<dbReference type="InterPro" id="IPR013740">
    <property type="entry name" value="Redoxin"/>
</dbReference>
<dbReference type="HAMAP" id="MF_00269">
    <property type="entry name" value="Tpx"/>
    <property type="match status" value="1"/>
</dbReference>
<dbReference type="PROSITE" id="PS01265">
    <property type="entry name" value="TPX"/>
    <property type="match status" value="1"/>
</dbReference>
<dbReference type="PROSITE" id="PS51352">
    <property type="entry name" value="THIOREDOXIN_2"/>
    <property type="match status" value="1"/>
</dbReference>
<evidence type="ECO:0000256" key="3">
    <source>
        <dbReference type="ARBA" id="ARBA00023002"/>
    </source>
</evidence>
<dbReference type="Gene3D" id="3.40.30.10">
    <property type="entry name" value="Glutaredoxin"/>
    <property type="match status" value="1"/>
</dbReference>
<name>A0A917LW27_9BACI</name>
<dbReference type="Pfam" id="PF08534">
    <property type="entry name" value="Redoxin"/>
    <property type="match status" value="1"/>
</dbReference>
<evidence type="ECO:0000256" key="2">
    <source>
        <dbReference type="ARBA" id="ARBA00022862"/>
    </source>
</evidence>
<dbReference type="NCBIfam" id="NF001808">
    <property type="entry name" value="PRK00522.1"/>
    <property type="match status" value="1"/>
</dbReference>
<keyword evidence="4 6" id="KW-1015">Disulfide bond</keyword>
<comment type="miscellaneous">
    <text evidence="6">The active site is a conserved redox-active cysteine residue, the peroxidatic cysteine (C(P)), which makes the nucleophilic attack on the peroxide substrate. The peroxide oxidizes the C(P)-SH to cysteine sulfenic acid (C(P)-SOH), which then reacts with another cysteine residue, the resolving cysteine (C(R)), to form a disulfide bridge. The disulfide is subsequently reduced by an appropriate electron donor to complete the catalytic cycle. In this atypical 2-Cys peroxiredoxin, C(R) is present in the same subunit to form an intramolecular disulfide. The disulfide is subsequently reduced by thioredoxin.</text>
</comment>
<dbReference type="PANTHER" id="PTHR43110">
    <property type="entry name" value="THIOL PEROXIDASE"/>
    <property type="match status" value="1"/>
</dbReference>
<comment type="subunit">
    <text evidence="6">Homodimer.</text>
</comment>
<comment type="similarity">
    <text evidence="6">Belongs to the peroxiredoxin family. Tpx subfamily.</text>
</comment>
<dbReference type="EC" id="1.11.1.24" evidence="6"/>
<feature type="domain" description="Thioredoxin" evidence="7">
    <location>
        <begin position="18"/>
        <end position="164"/>
    </location>
</feature>
<protein>
    <recommendedName>
        <fullName evidence="6">Thiol peroxidase</fullName>
        <shortName evidence="6">Tpx</shortName>
        <ecNumber evidence="6">1.11.1.24</ecNumber>
    </recommendedName>
    <alternativeName>
        <fullName evidence="6">Peroxiredoxin tpx</fullName>
        <shortName evidence="6">Prx</shortName>
    </alternativeName>
    <alternativeName>
        <fullName evidence="6">Thioredoxin peroxidase</fullName>
    </alternativeName>
    <alternativeName>
        <fullName evidence="6">Thioredoxin-dependent peroxiredoxin</fullName>
    </alternativeName>
</protein>
<keyword evidence="3 6" id="KW-0560">Oxidoreductase</keyword>
<evidence type="ECO:0000256" key="4">
    <source>
        <dbReference type="ARBA" id="ARBA00023157"/>
    </source>
</evidence>
<evidence type="ECO:0000256" key="6">
    <source>
        <dbReference type="HAMAP-Rule" id="MF_00269"/>
    </source>
</evidence>
<dbReference type="RefSeq" id="WP_188453404.1">
    <property type="nucleotide sequence ID" value="NZ_BMFR01000001.1"/>
</dbReference>
<dbReference type="InterPro" id="IPR018219">
    <property type="entry name" value="Tpx_CS"/>
</dbReference>
<keyword evidence="5 6" id="KW-0676">Redox-active center</keyword>
<gene>
    <name evidence="6 8" type="primary">tpx</name>
    <name evidence="8" type="ORF">GCM10011398_01110</name>
</gene>
<comment type="caution">
    <text evidence="8">The sequence shown here is derived from an EMBL/GenBank/DDBJ whole genome shotgun (WGS) entry which is preliminary data.</text>
</comment>
<reference evidence="8" key="1">
    <citation type="journal article" date="2014" name="Int. J. Syst. Evol. Microbiol.">
        <title>Complete genome sequence of Corynebacterium casei LMG S-19264T (=DSM 44701T), isolated from a smear-ripened cheese.</title>
        <authorList>
            <consortium name="US DOE Joint Genome Institute (JGI-PGF)"/>
            <person name="Walter F."/>
            <person name="Albersmeier A."/>
            <person name="Kalinowski J."/>
            <person name="Ruckert C."/>
        </authorList>
    </citation>
    <scope>NUCLEOTIDE SEQUENCE</scope>
    <source>
        <strain evidence="8">CGMCC 1.12754</strain>
    </source>
</reference>
<evidence type="ECO:0000256" key="1">
    <source>
        <dbReference type="ARBA" id="ARBA00022559"/>
    </source>
</evidence>
<dbReference type="SUPFAM" id="SSF52833">
    <property type="entry name" value="Thioredoxin-like"/>
    <property type="match status" value="1"/>
</dbReference>
<keyword evidence="2 6" id="KW-0049">Antioxidant</keyword>
<comment type="catalytic activity">
    <reaction evidence="6">
        <text>a hydroperoxide + [thioredoxin]-dithiol = an alcohol + [thioredoxin]-disulfide + H2O</text>
        <dbReference type="Rhea" id="RHEA:62620"/>
        <dbReference type="Rhea" id="RHEA-COMP:10698"/>
        <dbReference type="Rhea" id="RHEA-COMP:10700"/>
        <dbReference type="ChEBI" id="CHEBI:15377"/>
        <dbReference type="ChEBI" id="CHEBI:29950"/>
        <dbReference type="ChEBI" id="CHEBI:30879"/>
        <dbReference type="ChEBI" id="CHEBI:35924"/>
        <dbReference type="ChEBI" id="CHEBI:50058"/>
        <dbReference type="EC" id="1.11.1.24"/>
    </reaction>
</comment>
<reference evidence="8" key="2">
    <citation type="submission" date="2020-09" db="EMBL/GenBank/DDBJ databases">
        <authorList>
            <person name="Sun Q."/>
            <person name="Zhou Y."/>
        </authorList>
    </citation>
    <scope>NUCLEOTIDE SEQUENCE</scope>
    <source>
        <strain evidence="8">CGMCC 1.12754</strain>
    </source>
</reference>
<evidence type="ECO:0000313" key="8">
    <source>
        <dbReference type="EMBL" id="GGG61608.1"/>
    </source>
</evidence>
<dbReference type="GO" id="GO:0008379">
    <property type="term" value="F:thioredoxin peroxidase activity"/>
    <property type="evidence" value="ECO:0007669"/>
    <property type="project" value="UniProtKB-UniRule"/>
</dbReference>
<dbReference type="EMBL" id="BMFR01000001">
    <property type="protein sequence ID" value="GGG61608.1"/>
    <property type="molecule type" value="Genomic_DNA"/>
</dbReference>
<sequence>MADVTFHQDPVTLLGKEIKVGDNAPEFTVLSNDLQEVTLDNYKGKVKLISVVPSIDTGVCSEQTRRFNEEADKIAGAHVLTISMDLPFAQKRWCAANGIKNLDTLSDHRDADFGEKYGVLIKELRLLSRSIFVVDSNNKVTYVEYVNEVTNHPDYDKALEAAKAAN</sequence>
<dbReference type="InterPro" id="IPR013766">
    <property type="entry name" value="Thioredoxin_domain"/>
</dbReference>
<comment type="function">
    <text evidence="6">Thiol-specific peroxidase that catalyzes the reduction of hydrogen peroxide and organic hydroperoxides to water and alcohols, respectively. Plays a role in cell protection against oxidative stress by detoxifying peroxides.</text>
</comment>
<feature type="disulfide bond" description="Redox-active" evidence="6">
    <location>
        <begin position="60"/>
        <end position="94"/>
    </location>
</feature>
<feature type="active site" description="Cysteine sulfenic acid (-SOH) intermediate" evidence="6">
    <location>
        <position position="60"/>
    </location>
</feature>
<organism evidence="8 9">
    <name type="scientific">Virgibacillus oceani</name>
    <dbReference type="NCBI Taxonomy" id="1479511"/>
    <lineage>
        <taxon>Bacteria</taxon>
        <taxon>Bacillati</taxon>
        <taxon>Bacillota</taxon>
        <taxon>Bacilli</taxon>
        <taxon>Bacillales</taxon>
        <taxon>Bacillaceae</taxon>
        <taxon>Virgibacillus</taxon>
    </lineage>
</organism>
<dbReference type="InterPro" id="IPR036249">
    <property type="entry name" value="Thioredoxin-like_sf"/>
</dbReference>
<dbReference type="InterPro" id="IPR050455">
    <property type="entry name" value="Tpx_Peroxidase_subfamily"/>
</dbReference>
<keyword evidence="9" id="KW-1185">Reference proteome</keyword>
<dbReference type="CDD" id="cd03014">
    <property type="entry name" value="PRX_Atyp2cys"/>
    <property type="match status" value="1"/>
</dbReference>